<reference evidence="2" key="1">
    <citation type="submission" date="2022-06" db="EMBL/GenBank/DDBJ databases">
        <title>Sneathiella actinostolidae sp. nov., isolated from a sea anemonein the Western Pacific Ocean.</title>
        <authorList>
            <person name="Wei M.J."/>
        </authorList>
    </citation>
    <scope>NUCLEOTIDE SEQUENCE</scope>
    <source>
        <strain evidence="2">PHK-P5</strain>
    </source>
</reference>
<accession>A0ABY4VYA2</accession>
<evidence type="ECO:0000313" key="2">
    <source>
        <dbReference type="EMBL" id="USG59901.1"/>
    </source>
</evidence>
<evidence type="ECO:0000259" key="1">
    <source>
        <dbReference type="Pfam" id="PF01425"/>
    </source>
</evidence>
<dbReference type="PANTHER" id="PTHR43372">
    <property type="entry name" value="FATTY-ACID AMIDE HYDROLASE"/>
    <property type="match status" value="1"/>
</dbReference>
<keyword evidence="3" id="KW-1185">Reference proteome</keyword>
<sequence length="484" mass="51756">MTDIHFLPAHEQATKIAAGDIGAVELLDHYLKRVETYNDALNAVIWMDEPGARARAIATDQARARGDRLGPLAGVPMTIKESYNLVGSPSTWGNPAWKDHFPERNALSVQRLLDSGANIFGKTNVPFMLADWQSFNDIYGTTNNPWDLSLTPGGSSGGSAAAMAAGLSGIEIGSDIGASIRNPAHYCGVCGHKPTYGIIPGHGQKPPGIVADSDIAVLGPIARSSLDLEIALDIMAGAGQPDGSAWTLDLKPARHNKLSDFRVAVMTSAPGFDVDTDYQACLSDIADKLAASGATVSRTARPDIDIAHAYETYILLLRAATSGALSDEQLDRFKDIVASSSSDDKSYLTLMARAGTLSHKEWLRLNNERRLMARKWAAFFDDYDVLICPAAAGPAFPQNQIGERQDRMIDVNGHLQPSTDQMFWAGYSNIVDLPSTVIPAGKTPSGLPVGLQAVAAYGEDRTSLALCRLIEESFGGFTPPPGYS</sequence>
<dbReference type="GO" id="GO:0004040">
    <property type="term" value="F:amidase activity"/>
    <property type="evidence" value="ECO:0007669"/>
    <property type="project" value="UniProtKB-EC"/>
</dbReference>
<proteinExistence type="predicted"/>
<keyword evidence="2" id="KW-0378">Hydrolase</keyword>
<dbReference type="RefSeq" id="WP_251932671.1">
    <property type="nucleotide sequence ID" value="NZ_CP098747.1"/>
</dbReference>
<dbReference type="Pfam" id="PF01425">
    <property type="entry name" value="Amidase"/>
    <property type="match status" value="1"/>
</dbReference>
<dbReference type="Gene3D" id="3.90.1300.10">
    <property type="entry name" value="Amidase signature (AS) domain"/>
    <property type="match status" value="1"/>
</dbReference>
<dbReference type="PANTHER" id="PTHR43372:SF4">
    <property type="entry name" value="FATTY-ACID AMIDE HYDROLASE 2"/>
    <property type="match status" value="1"/>
</dbReference>
<protein>
    <submittedName>
        <fullName evidence="2">Amidase</fullName>
        <ecNumber evidence="2">3.5.1.4</ecNumber>
    </submittedName>
</protein>
<dbReference type="SUPFAM" id="SSF75304">
    <property type="entry name" value="Amidase signature (AS) enzymes"/>
    <property type="match status" value="1"/>
</dbReference>
<evidence type="ECO:0000313" key="3">
    <source>
        <dbReference type="Proteomes" id="UP001056291"/>
    </source>
</evidence>
<dbReference type="Proteomes" id="UP001056291">
    <property type="component" value="Chromosome"/>
</dbReference>
<dbReference type="InterPro" id="IPR036928">
    <property type="entry name" value="AS_sf"/>
</dbReference>
<dbReference type="EC" id="3.5.1.4" evidence="2"/>
<dbReference type="InterPro" id="IPR052739">
    <property type="entry name" value="FAAH2"/>
</dbReference>
<feature type="domain" description="Amidase" evidence="1">
    <location>
        <begin position="25"/>
        <end position="462"/>
    </location>
</feature>
<dbReference type="EMBL" id="CP098747">
    <property type="protein sequence ID" value="USG59901.1"/>
    <property type="molecule type" value="Genomic_DNA"/>
</dbReference>
<dbReference type="InterPro" id="IPR023631">
    <property type="entry name" value="Amidase_dom"/>
</dbReference>
<organism evidence="2 3">
    <name type="scientific">Sneathiella marina</name>
    <dbReference type="NCBI Taxonomy" id="2950108"/>
    <lineage>
        <taxon>Bacteria</taxon>
        <taxon>Pseudomonadati</taxon>
        <taxon>Pseudomonadota</taxon>
        <taxon>Alphaproteobacteria</taxon>
        <taxon>Sneathiellales</taxon>
        <taxon>Sneathiellaceae</taxon>
        <taxon>Sneathiella</taxon>
    </lineage>
</organism>
<name>A0ABY4VYA2_9PROT</name>
<dbReference type="NCBIfam" id="NF004816">
    <property type="entry name" value="PRK06170.1"/>
    <property type="match status" value="1"/>
</dbReference>
<gene>
    <name evidence="2" type="ORF">NBZ79_12005</name>
</gene>